<evidence type="ECO:0000313" key="2">
    <source>
        <dbReference type="Proteomes" id="UP000887159"/>
    </source>
</evidence>
<dbReference type="EMBL" id="BMAU01021289">
    <property type="protein sequence ID" value="GFY09351.1"/>
    <property type="molecule type" value="Genomic_DNA"/>
</dbReference>
<dbReference type="Proteomes" id="UP000887159">
    <property type="component" value="Unassembled WGS sequence"/>
</dbReference>
<name>A0A8X6SJ31_TRICX</name>
<accession>A0A8X6SJ31</accession>
<reference evidence="1" key="1">
    <citation type="submission" date="2020-08" db="EMBL/GenBank/DDBJ databases">
        <title>Multicomponent nature underlies the extraordinary mechanical properties of spider dragline silk.</title>
        <authorList>
            <person name="Kono N."/>
            <person name="Nakamura H."/>
            <person name="Mori M."/>
            <person name="Yoshida Y."/>
            <person name="Ohtoshi R."/>
            <person name="Malay A.D."/>
            <person name="Moran D.A.P."/>
            <person name="Tomita M."/>
            <person name="Numata K."/>
            <person name="Arakawa K."/>
        </authorList>
    </citation>
    <scope>NUCLEOTIDE SEQUENCE</scope>
</reference>
<sequence length="74" mass="8042">MNVKSVEAEMTSRSCDVKVSGTIPDVVHVTCGRGSLVVKVTNSWTSFSPGAAEDPRYRGGRCTLKYVEAETSFR</sequence>
<dbReference type="AlphaFoldDB" id="A0A8X6SJ31"/>
<evidence type="ECO:0000313" key="1">
    <source>
        <dbReference type="EMBL" id="GFY09351.1"/>
    </source>
</evidence>
<protein>
    <submittedName>
        <fullName evidence="1">Uncharacterized protein</fullName>
    </submittedName>
</protein>
<gene>
    <name evidence="1" type="ORF">TNCV_1941611</name>
</gene>
<proteinExistence type="predicted"/>
<keyword evidence="2" id="KW-1185">Reference proteome</keyword>
<organism evidence="1 2">
    <name type="scientific">Trichonephila clavipes</name>
    <name type="common">Golden silk orbweaver</name>
    <name type="synonym">Nephila clavipes</name>
    <dbReference type="NCBI Taxonomy" id="2585209"/>
    <lineage>
        <taxon>Eukaryota</taxon>
        <taxon>Metazoa</taxon>
        <taxon>Ecdysozoa</taxon>
        <taxon>Arthropoda</taxon>
        <taxon>Chelicerata</taxon>
        <taxon>Arachnida</taxon>
        <taxon>Araneae</taxon>
        <taxon>Araneomorphae</taxon>
        <taxon>Entelegynae</taxon>
        <taxon>Araneoidea</taxon>
        <taxon>Nephilidae</taxon>
        <taxon>Trichonephila</taxon>
    </lineage>
</organism>
<comment type="caution">
    <text evidence="1">The sequence shown here is derived from an EMBL/GenBank/DDBJ whole genome shotgun (WGS) entry which is preliminary data.</text>
</comment>